<reference evidence="5" key="1">
    <citation type="submission" date="2023-02" db="EMBL/GenBank/DDBJ databases">
        <title>Kitasatospora phosalacinea NBRC 14362.</title>
        <authorList>
            <person name="Ichikawa N."/>
            <person name="Sato H."/>
            <person name="Tonouchi N."/>
        </authorList>
    </citation>
    <scope>NUCLEOTIDE SEQUENCE</scope>
    <source>
        <strain evidence="5">NBRC 14362</strain>
    </source>
</reference>
<dbReference type="InterPro" id="IPR016181">
    <property type="entry name" value="Acyl_CoA_acyltransferase"/>
</dbReference>
<feature type="region of interest" description="Disordered" evidence="3">
    <location>
        <begin position="1"/>
        <end position="68"/>
    </location>
</feature>
<dbReference type="PANTHER" id="PTHR43877">
    <property type="entry name" value="AMINOALKYLPHOSPHONATE N-ACETYLTRANSFERASE-RELATED-RELATED"/>
    <property type="match status" value="1"/>
</dbReference>
<dbReference type="Gene3D" id="3.40.630.30">
    <property type="match status" value="1"/>
</dbReference>
<evidence type="ECO:0000313" key="6">
    <source>
        <dbReference type="Proteomes" id="UP001165143"/>
    </source>
</evidence>
<comment type="caution">
    <text evidence="5">The sequence shown here is derived from an EMBL/GenBank/DDBJ whole genome shotgun (WGS) entry which is preliminary data.</text>
</comment>
<dbReference type="PANTHER" id="PTHR43877:SF1">
    <property type="entry name" value="ACETYLTRANSFERASE"/>
    <property type="match status" value="1"/>
</dbReference>
<protein>
    <recommendedName>
        <fullName evidence="4">N-acetyltransferase domain-containing protein</fullName>
    </recommendedName>
</protein>
<proteinExistence type="predicted"/>
<sequence length="227" mass="24174">MGTTLGHGSGTLNPRGTESPARKAWRDRAGQVWKAGRMPAADRTPSSPLPPPVLPPLLPLSPPPALREGGAADAAAVARLHTAGRRSACAGLVPRWVLDAEAADQELLWTLRLDADYGTPADAPVLLLAEDGPGGPALGFAHLVPDGGEVRLEQLHVRPDRTGRGIGTHLLHAALARFPQAPVRLDVLAANRRAIAFYERHGARRLGRGTAHFPDGTRLPEYAYGWR</sequence>
<evidence type="ECO:0000256" key="2">
    <source>
        <dbReference type="ARBA" id="ARBA00023315"/>
    </source>
</evidence>
<dbReference type="GO" id="GO:0016747">
    <property type="term" value="F:acyltransferase activity, transferring groups other than amino-acyl groups"/>
    <property type="evidence" value="ECO:0007669"/>
    <property type="project" value="InterPro"/>
</dbReference>
<dbReference type="CDD" id="cd04301">
    <property type="entry name" value="NAT_SF"/>
    <property type="match status" value="1"/>
</dbReference>
<accession>A0A9W6UNU3</accession>
<feature type="domain" description="N-acetyltransferase" evidence="4">
    <location>
        <begin position="64"/>
        <end position="227"/>
    </location>
</feature>
<feature type="compositionally biased region" description="Basic and acidic residues" evidence="3">
    <location>
        <begin position="20"/>
        <end position="29"/>
    </location>
</feature>
<evidence type="ECO:0000256" key="3">
    <source>
        <dbReference type="SAM" id="MobiDB-lite"/>
    </source>
</evidence>
<dbReference type="Pfam" id="PF00583">
    <property type="entry name" value="Acetyltransf_1"/>
    <property type="match status" value="1"/>
</dbReference>
<keyword evidence="2" id="KW-0012">Acyltransferase</keyword>
<gene>
    <name evidence="5" type="ORF">Kpho01_19060</name>
</gene>
<dbReference type="AlphaFoldDB" id="A0A9W6UNU3"/>
<dbReference type="Proteomes" id="UP001165143">
    <property type="component" value="Unassembled WGS sequence"/>
</dbReference>
<dbReference type="PROSITE" id="PS51186">
    <property type="entry name" value="GNAT"/>
    <property type="match status" value="1"/>
</dbReference>
<name>A0A9W6UNU3_9ACTN</name>
<dbReference type="SUPFAM" id="SSF55729">
    <property type="entry name" value="Acyl-CoA N-acyltransferases (Nat)"/>
    <property type="match status" value="1"/>
</dbReference>
<evidence type="ECO:0000259" key="4">
    <source>
        <dbReference type="PROSITE" id="PS51186"/>
    </source>
</evidence>
<feature type="compositionally biased region" description="Pro residues" evidence="3">
    <location>
        <begin position="47"/>
        <end position="65"/>
    </location>
</feature>
<organism evidence="5 6">
    <name type="scientific">Kitasatospora phosalacinea</name>
    <dbReference type="NCBI Taxonomy" id="2065"/>
    <lineage>
        <taxon>Bacteria</taxon>
        <taxon>Bacillati</taxon>
        <taxon>Actinomycetota</taxon>
        <taxon>Actinomycetes</taxon>
        <taxon>Kitasatosporales</taxon>
        <taxon>Streptomycetaceae</taxon>
        <taxon>Kitasatospora</taxon>
    </lineage>
</organism>
<evidence type="ECO:0000256" key="1">
    <source>
        <dbReference type="ARBA" id="ARBA00022679"/>
    </source>
</evidence>
<dbReference type="EMBL" id="BSRX01000009">
    <property type="protein sequence ID" value="GLW53895.1"/>
    <property type="molecule type" value="Genomic_DNA"/>
</dbReference>
<evidence type="ECO:0000313" key="5">
    <source>
        <dbReference type="EMBL" id="GLW53895.1"/>
    </source>
</evidence>
<keyword evidence="1" id="KW-0808">Transferase</keyword>
<dbReference type="InterPro" id="IPR050832">
    <property type="entry name" value="Bact_Acetyltransf"/>
</dbReference>
<dbReference type="InterPro" id="IPR000182">
    <property type="entry name" value="GNAT_dom"/>
</dbReference>